<feature type="domain" description="Protein arginine N-methyltransferase" evidence="4">
    <location>
        <begin position="208"/>
        <end position="352"/>
    </location>
</feature>
<dbReference type="InterPro" id="IPR025799">
    <property type="entry name" value="Arg_MeTrfase"/>
</dbReference>
<evidence type="ECO:0000259" key="4">
    <source>
        <dbReference type="Pfam" id="PF22528"/>
    </source>
</evidence>
<keyword evidence="6" id="KW-1185">Reference proteome</keyword>
<dbReference type="GO" id="GO:0032259">
    <property type="term" value="P:methylation"/>
    <property type="evidence" value="ECO:0007669"/>
    <property type="project" value="UniProtKB-KW"/>
</dbReference>
<dbReference type="Pfam" id="PF22528">
    <property type="entry name" value="PRMT_C"/>
    <property type="match status" value="1"/>
</dbReference>
<reference evidence="5 6" key="2">
    <citation type="submission" date="2016-12" db="EMBL/GenBank/DDBJ databases">
        <title>Draft Genome Sequence of Cystobacter ferrugineus Strain Cbfe23.</title>
        <authorList>
            <person name="Akbar S."/>
            <person name="Dowd S.E."/>
            <person name="Stevens D.C."/>
        </authorList>
    </citation>
    <scope>NUCLEOTIDE SEQUENCE [LARGE SCALE GENOMIC DNA]</scope>
    <source>
        <strain evidence="5 6">Cbfe23</strain>
    </source>
</reference>
<dbReference type="RefSeq" id="WP_071901544.1">
    <property type="nucleotide sequence ID" value="NZ_MPIN01000008.1"/>
</dbReference>
<comment type="caution">
    <text evidence="5">The sequence shown here is derived from an EMBL/GenBank/DDBJ whole genome shotgun (WGS) entry which is preliminary data.</text>
</comment>
<evidence type="ECO:0000256" key="1">
    <source>
        <dbReference type="ARBA" id="ARBA00022603"/>
    </source>
</evidence>
<dbReference type="EMBL" id="MPIN01000008">
    <property type="protein sequence ID" value="OJH37208.1"/>
    <property type="molecule type" value="Genomic_DNA"/>
</dbReference>
<dbReference type="PANTHER" id="PTHR11006">
    <property type="entry name" value="PROTEIN ARGININE N-METHYLTRANSFERASE"/>
    <property type="match status" value="1"/>
</dbReference>
<sequence>MSFYQLREEVIPLLLALASPMSPEELIRSVALSSGLPESLLRDRFEAIRKAGLLSASEDISQQSSVLFLDFATLGSQRNMLRDRARTDALLRAIREVVRPGDTVVDVGTGTGILAMAAAASGAKRVFAIERSSIANTARSLVEANGLADKIEFFQGDAADFGADIQADVIISEWIGHFLIVENMYPAFTAVRDRVLKPGGRTIPSGGKLFLAPIEDSALYQYDGPGFWEQPIGGFDYSQLKAQELGNQKMKVDRLRRESYLAEPVLLRRIDCTTEAVSAFYFESSVEFRIDRDAQVHGLAGHFELELAPGVVLDTSPFSIHTHWHQTWFPIDTLAVKRGDRLQVTFSSSPGSHVPSMSLTVRRLSAQGAEPARTYQYGTGLL</sequence>
<dbReference type="Pfam" id="PF06325">
    <property type="entry name" value="PrmA"/>
    <property type="match status" value="1"/>
</dbReference>
<name>A0A1L9B4M2_9BACT</name>
<protein>
    <recommendedName>
        <fullName evidence="4">Protein arginine N-methyltransferase domain-containing protein</fullName>
    </recommendedName>
</protein>
<evidence type="ECO:0000313" key="6">
    <source>
        <dbReference type="Proteomes" id="UP000182229"/>
    </source>
</evidence>
<evidence type="ECO:0000313" key="5">
    <source>
        <dbReference type="EMBL" id="OJH37208.1"/>
    </source>
</evidence>
<dbReference type="SUPFAM" id="SSF53335">
    <property type="entry name" value="S-adenosyl-L-methionine-dependent methyltransferases"/>
    <property type="match status" value="1"/>
</dbReference>
<dbReference type="Gene3D" id="2.70.160.11">
    <property type="entry name" value="Hnrnp arginine n-methyltransferase1"/>
    <property type="match status" value="1"/>
</dbReference>
<dbReference type="STRING" id="83449.BON30_28245"/>
<reference evidence="6" key="1">
    <citation type="submission" date="2016-11" db="EMBL/GenBank/DDBJ databases">
        <authorList>
            <person name="Shukria A."/>
            <person name="Stevens D.C."/>
        </authorList>
    </citation>
    <scope>NUCLEOTIDE SEQUENCE [LARGE SCALE GENOMIC DNA]</scope>
    <source>
        <strain evidence="6">Cbfe23</strain>
    </source>
</reference>
<dbReference type="InterPro" id="IPR029063">
    <property type="entry name" value="SAM-dependent_MTases_sf"/>
</dbReference>
<dbReference type="Gene3D" id="3.40.50.150">
    <property type="entry name" value="Vaccinia Virus protein VP39"/>
    <property type="match status" value="1"/>
</dbReference>
<dbReference type="PROSITE" id="PS51678">
    <property type="entry name" value="SAM_MT_PRMT"/>
    <property type="match status" value="1"/>
</dbReference>
<evidence type="ECO:0000256" key="3">
    <source>
        <dbReference type="ARBA" id="ARBA00022691"/>
    </source>
</evidence>
<dbReference type="GO" id="GO:0016274">
    <property type="term" value="F:protein-arginine N-methyltransferase activity"/>
    <property type="evidence" value="ECO:0007669"/>
    <property type="project" value="InterPro"/>
</dbReference>
<accession>A0A1L9B4M2</accession>
<dbReference type="AlphaFoldDB" id="A0A1L9B4M2"/>
<proteinExistence type="predicted"/>
<organism evidence="5 6">
    <name type="scientific">Cystobacter ferrugineus</name>
    <dbReference type="NCBI Taxonomy" id="83449"/>
    <lineage>
        <taxon>Bacteria</taxon>
        <taxon>Pseudomonadati</taxon>
        <taxon>Myxococcota</taxon>
        <taxon>Myxococcia</taxon>
        <taxon>Myxococcales</taxon>
        <taxon>Cystobacterineae</taxon>
        <taxon>Archangiaceae</taxon>
        <taxon>Cystobacter</taxon>
    </lineage>
</organism>
<gene>
    <name evidence="5" type="ORF">BON30_28245</name>
</gene>
<keyword evidence="1" id="KW-0489">Methyltransferase</keyword>
<dbReference type="PANTHER" id="PTHR11006:SF4">
    <property type="entry name" value="PROTEIN ARGININE N-METHYLTRANSFERASE 7"/>
    <property type="match status" value="1"/>
</dbReference>
<keyword evidence="2" id="KW-0808">Transferase</keyword>
<dbReference type="Proteomes" id="UP000182229">
    <property type="component" value="Unassembled WGS sequence"/>
</dbReference>
<keyword evidence="3" id="KW-0949">S-adenosyl-L-methionine</keyword>
<dbReference type="GO" id="GO:0042054">
    <property type="term" value="F:histone methyltransferase activity"/>
    <property type="evidence" value="ECO:0007669"/>
    <property type="project" value="TreeGrafter"/>
</dbReference>
<evidence type="ECO:0000256" key="2">
    <source>
        <dbReference type="ARBA" id="ARBA00022679"/>
    </source>
</evidence>
<dbReference type="CDD" id="cd02440">
    <property type="entry name" value="AdoMet_MTases"/>
    <property type="match status" value="1"/>
</dbReference>
<dbReference type="InterPro" id="IPR055135">
    <property type="entry name" value="PRMT_dom"/>
</dbReference>